<keyword evidence="2" id="KW-0934">Plastid</keyword>
<accession>A0A0D6E1Y5</accession>
<reference evidence="2" key="1">
    <citation type="journal article" date="2015" name="BMC Genomics">
        <title>The chloroplast genomes of Bryopsis plumosa and Tydemania expeditionis (Bryopsidales, Chlorophyta): compact genomes and genes of bacterial origin.</title>
        <authorList>
            <person name="Leliaert F."/>
            <person name="Lopez-Bautista J.M."/>
        </authorList>
    </citation>
    <scope>NUCLEOTIDE SEQUENCE</scope>
    <source>
        <strain evidence="2">West4718</strain>
    </source>
</reference>
<name>A0A0D6E1Y5_BRYPL</name>
<feature type="transmembrane region" description="Helical" evidence="1">
    <location>
        <begin position="21"/>
        <end position="44"/>
    </location>
</feature>
<evidence type="ECO:0000313" key="2">
    <source>
        <dbReference type="EMBL" id="CEO90995.1"/>
    </source>
</evidence>
<feature type="transmembrane region" description="Helical" evidence="1">
    <location>
        <begin position="50"/>
        <end position="72"/>
    </location>
</feature>
<sequence>MQQFIQQKKSYKKRLDFLTKNLDFIFEYFFIGFIIGNLFGSFLIFFRDWFIWDGLLIICLIFLLEIGNFLVFQSITRTQKFARFLPIRAGILIGFFVDAYKVGS</sequence>
<dbReference type="GeneID" id="24072799"/>
<keyword evidence="1" id="KW-1133">Transmembrane helix</keyword>
<protein>
    <submittedName>
        <fullName evidence="2">Hypothetical chloroplast RF20</fullName>
    </submittedName>
</protein>
<keyword evidence="1" id="KW-0472">Membrane</keyword>
<gene>
    <name evidence="2" type="primary">ycf20</name>
</gene>
<geneLocation type="chloroplast" evidence="2"/>
<dbReference type="EMBL" id="LN810504">
    <property type="protein sequence ID" value="CEO90995.1"/>
    <property type="molecule type" value="Genomic_DNA"/>
</dbReference>
<dbReference type="RefSeq" id="YP_009130465.1">
    <property type="nucleotide sequence ID" value="NC_026795.1"/>
</dbReference>
<keyword evidence="2" id="KW-0150">Chloroplast</keyword>
<organism evidence="2">
    <name type="scientific">Bryopsis plumosa</name>
    <name type="common">Green alga</name>
    <name type="synonym">Ulva plumosa</name>
    <dbReference type="NCBI Taxonomy" id="3130"/>
    <lineage>
        <taxon>Eukaryota</taxon>
        <taxon>Viridiplantae</taxon>
        <taxon>Chlorophyta</taxon>
        <taxon>core chlorophytes</taxon>
        <taxon>Ulvophyceae</taxon>
        <taxon>TCBD clade</taxon>
        <taxon>Bryopsidales</taxon>
        <taxon>Bryopsidineae</taxon>
        <taxon>Bryopsidaceae</taxon>
        <taxon>Bryopsis</taxon>
    </lineage>
</organism>
<evidence type="ECO:0000256" key="1">
    <source>
        <dbReference type="SAM" id="Phobius"/>
    </source>
</evidence>
<feature type="transmembrane region" description="Helical" evidence="1">
    <location>
        <begin position="84"/>
        <end position="103"/>
    </location>
</feature>
<proteinExistence type="predicted"/>
<keyword evidence="1" id="KW-0812">Transmembrane</keyword>
<dbReference type="AlphaFoldDB" id="A0A0D6E1Y5"/>